<comment type="subcellular location">
    <subcellularLocation>
        <location evidence="1">Cell membrane</location>
    </subcellularLocation>
</comment>
<evidence type="ECO:0000256" key="5">
    <source>
        <dbReference type="ARBA" id="ARBA00023136"/>
    </source>
</evidence>
<evidence type="ECO:0000256" key="2">
    <source>
        <dbReference type="ARBA" id="ARBA00022475"/>
    </source>
</evidence>
<dbReference type="Proteomes" id="UP000216991">
    <property type="component" value="Unassembled WGS sequence"/>
</dbReference>
<comment type="caution">
    <text evidence="6">The sequence shown here is derived from an EMBL/GenBank/DDBJ whole genome shotgun (WGS) entry which is preliminary data.</text>
</comment>
<keyword evidence="2" id="KW-1003">Cell membrane</keyword>
<dbReference type="GO" id="GO:0016020">
    <property type="term" value="C:membrane"/>
    <property type="evidence" value="ECO:0007669"/>
    <property type="project" value="InterPro"/>
</dbReference>
<evidence type="ECO:0000256" key="4">
    <source>
        <dbReference type="ARBA" id="ARBA00022989"/>
    </source>
</evidence>
<keyword evidence="5" id="KW-0472">Membrane</keyword>
<accession>A0A255YRV7</accession>
<evidence type="ECO:0000313" key="7">
    <source>
        <dbReference type="Proteomes" id="UP000216991"/>
    </source>
</evidence>
<dbReference type="Pfam" id="PF04347">
    <property type="entry name" value="FliO"/>
    <property type="match status" value="1"/>
</dbReference>
<evidence type="ECO:0000256" key="1">
    <source>
        <dbReference type="ARBA" id="ARBA00004236"/>
    </source>
</evidence>
<organism evidence="6 7">
    <name type="scientific">Sandarakinorhabdus cyanobacteriorum</name>
    <dbReference type="NCBI Taxonomy" id="1981098"/>
    <lineage>
        <taxon>Bacteria</taxon>
        <taxon>Pseudomonadati</taxon>
        <taxon>Pseudomonadota</taxon>
        <taxon>Alphaproteobacteria</taxon>
        <taxon>Sphingomonadales</taxon>
        <taxon>Sphingosinicellaceae</taxon>
        <taxon>Sandarakinorhabdus</taxon>
    </lineage>
</organism>
<keyword evidence="7" id="KW-1185">Reference proteome</keyword>
<gene>
    <name evidence="6" type="ORF">CHU93_05025</name>
</gene>
<dbReference type="OrthoDB" id="7409867at2"/>
<evidence type="ECO:0000256" key="3">
    <source>
        <dbReference type="ARBA" id="ARBA00022692"/>
    </source>
</evidence>
<dbReference type="GO" id="GO:0044781">
    <property type="term" value="P:bacterial-type flagellum organization"/>
    <property type="evidence" value="ECO:0007669"/>
    <property type="project" value="InterPro"/>
</dbReference>
<proteinExistence type="predicted"/>
<keyword evidence="4" id="KW-1133">Transmembrane helix</keyword>
<dbReference type="AlphaFoldDB" id="A0A255YRV7"/>
<keyword evidence="3" id="KW-0812">Transmembrane</keyword>
<dbReference type="InterPro" id="IPR022781">
    <property type="entry name" value="Flagellar_biosynth_FliO"/>
</dbReference>
<protein>
    <submittedName>
        <fullName evidence="6">Uncharacterized protein</fullName>
    </submittedName>
</protein>
<dbReference type="RefSeq" id="WP_094473051.1">
    <property type="nucleotide sequence ID" value="NZ_NOXT01000090.1"/>
</dbReference>
<evidence type="ECO:0000313" key="6">
    <source>
        <dbReference type="EMBL" id="OYQ31170.1"/>
    </source>
</evidence>
<name>A0A255YRV7_9SPHN</name>
<reference evidence="6 7" key="1">
    <citation type="submission" date="2017-07" db="EMBL/GenBank/DDBJ databases">
        <title>Sandarakinorhabdus cyanobacteriorum sp. nov., a novel bacterium isolated from cyanobacterial aggregates in a eutrophic lake.</title>
        <authorList>
            <person name="Cai H."/>
        </authorList>
    </citation>
    <scope>NUCLEOTIDE SEQUENCE [LARGE SCALE GENOMIC DNA]</scope>
    <source>
        <strain evidence="6 7">TH057</strain>
    </source>
</reference>
<sequence>MTALASLVTALRDRSSALALRLPARHAQVVQALPLGPGARLLVVEFAGRRLLVGQSRAGLATLAESPAE</sequence>
<dbReference type="EMBL" id="NOXT01000090">
    <property type="protein sequence ID" value="OYQ31170.1"/>
    <property type="molecule type" value="Genomic_DNA"/>
</dbReference>